<dbReference type="GO" id="GO:0005829">
    <property type="term" value="C:cytosol"/>
    <property type="evidence" value="ECO:0007669"/>
    <property type="project" value="TreeGrafter"/>
</dbReference>
<dbReference type="RefSeq" id="WP_168775770.1">
    <property type="nucleotide sequence ID" value="NZ_JAABNR010000015.1"/>
</dbReference>
<comment type="similarity">
    <text evidence="1">Belongs to the cytidine and deoxycytidylate deaminase family.</text>
</comment>
<keyword evidence="3" id="KW-1185">Reference proteome</keyword>
<dbReference type="InterPro" id="IPR016193">
    <property type="entry name" value="Cytidine_deaminase-like"/>
</dbReference>
<reference evidence="2" key="1">
    <citation type="submission" date="2020-01" db="EMBL/GenBank/DDBJ databases">
        <authorList>
            <person name="Chen W.-M."/>
        </authorList>
    </citation>
    <scope>NUCLEOTIDE SEQUENCE</scope>
    <source>
        <strain evidence="2">CYK-10</strain>
    </source>
</reference>
<protein>
    <submittedName>
        <fullName evidence="2">Cytidine deaminase</fullName>
    </submittedName>
</protein>
<dbReference type="PANTHER" id="PTHR11644:SF2">
    <property type="entry name" value="CYTIDINE DEAMINASE"/>
    <property type="match status" value="1"/>
</dbReference>
<evidence type="ECO:0000256" key="1">
    <source>
        <dbReference type="ARBA" id="ARBA00006576"/>
    </source>
</evidence>
<comment type="caution">
    <text evidence="2">The sequence shown here is derived from an EMBL/GenBank/DDBJ whole genome shotgun (WGS) entry which is preliminary data.</text>
</comment>
<evidence type="ECO:0000313" key="2">
    <source>
        <dbReference type="EMBL" id="NBZ88954.1"/>
    </source>
</evidence>
<dbReference type="GO" id="GO:0004126">
    <property type="term" value="F:cytidine deaminase activity"/>
    <property type="evidence" value="ECO:0007669"/>
    <property type="project" value="TreeGrafter"/>
</dbReference>
<dbReference type="Gene3D" id="3.40.140.10">
    <property type="entry name" value="Cytidine Deaminase, domain 2"/>
    <property type="match status" value="1"/>
</dbReference>
<dbReference type="CDD" id="cd01283">
    <property type="entry name" value="cytidine_deaminase"/>
    <property type="match status" value="1"/>
</dbReference>
<dbReference type="PANTHER" id="PTHR11644">
    <property type="entry name" value="CYTIDINE DEAMINASE"/>
    <property type="match status" value="1"/>
</dbReference>
<name>A0AAE5BWN7_9RHOB</name>
<accession>A0AAE5BWN7</accession>
<dbReference type="PROSITE" id="PS00903">
    <property type="entry name" value="CYT_DCMP_DEAMINASES_1"/>
    <property type="match status" value="1"/>
</dbReference>
<gene>
    <name evidence="2" type="ORF">GV832_15275</name>
</gene>
<dbReference type="SUPFAM" id="SSF53927">
    <property type="entry name" value="Cytidine deaminase-like"/>
    <property type="match status" value="1"/>
</dbReference>
<dbReference type="InterPro" id="IPR050202">
    <property type="entry name" value="Cyt/Deoxycyt_deaminase"/>
</dbReference>
<organism evidence="2 3">
    <name type="scientific">Stagnihabitans tardus</name>
    <dbReference type="NCBI Taxonomy" id="2699202"/>
    <lineage>
        <taxon>Bacteria</taxon>
        <taxon>Pseudomonadati</taxon>
        <taxon>Pseudomonadota</taxon>
        <taxon>Alphaproteobacteria</taxon>
        <taxon>Rhodobacterales</taxon>
        <taxon>Paracoccaceae</taxon>
        <taxon>Stagnihabitans</taxon>
    </lineage>
</organism>
<evidence type="ECO:0000313" key="3">
    <source>
        <dbReference type="Proteomes" id="UP001193501"/>
    </source>
</evidence>
<dbReference type="InterPro" id="IPR016192">
    <property type="entry name" value="APOBEC/CMP_deaminase_Zn-bd"/>
</dbReference>
<sequence>MALIEAARAVLAPRRLSPVVEVAGVGAALRSTSGQVYRGVCIDAASGIGFCAEHAAVAAMITAGESRIASMVAVDWDGTVLQPCGRCRELVVQIDPGNGATRVILPGGVRLMADLLPDHWLLGRKFQAV</sequence>
<dbReference type="AlphaFoldDB" id="A0AAE5BWN7"/>
<dbReference type="Proteomes" id="UP001193501">
    <property type="component" value="Unassembled WGS sequence"/>
</dbReference>
<dbReference type="GO" id="GO:0008270">
    <property type="term" value="F:zinc ion binding"/>
    <property type="evidence" value="ECO:0007669"/>
    <property type="project" value="InterPro"/>
</dbReference>
<proteinExistence type="inferred from homology"/>
<dbReference type="EMBL" id="JAABNR010000015">
    <property type="protein sequence ID" value="NBZ88954.1"/>
    <property type="molecule type" value="Genomic_DNA"/>
</dbReference>